<gene>
    <name evidence="1" type="ORF">SAMN06297229_1257</name>
</gene>
<reference evidence="2" key="1">
    <citation type="submission" date="2017-04" db="EMBL/GenBank/DDBJ databases">
        <authorList>
            <person name="Varghese N."/>
            <person name="Submissions S."/>
        </authorList>
    </citation>
    <scope>NUCLEOTIDE SEQUENCE [LARGE SCALE GENOMIC DNA]</scope>
</reference>
<dbReference type="EMBL" id="FXWH01000001">
    <property type="protein sequence ID" value="SMQ65393.1"/>
    <property type="molecule type" value="Genomic_DNA"/>
</dbReference>
<dbReference type="AlphaFoldDB" id="A0A1Y6EYS6"/>
<evidence type="ECO:0000313" key="1">
    <source>
        <dbReference type="EMBL" id="SMQ65393.1"/>
    </source>
</evidence>
<proteinExistence type="predicted"/>
<name>A0A1Y6EYS6_9GAMM</name>
<accession>A0A1Y6EYS6</accession>
<protein>
    <submittedName>
        <fullName evidence="1">Uncharacterized protein</fullName>
    </submittedName>
</protein>
<sequence length="62" mass="7118">MFVHRTLTWTCRVVVQYSGHTKNSVMSCASIAATLHFYCNHSVIKDLALMFVNNKQYAFYGI</sequence>
<evidence type="ECO:0000313" key="2">
    <source>
        <dbReference type="Proteomes" id="UP000194450"/>
    </source>
</evidence>
<organism evidence="1 2">
    <name type="scientific">Pseudidiomarina planktonica</name>
    <dbReference type="NCBI Taxonomy" id="1323738"/>
    <lineage>
        <taxon>Bacteria</taxon>
        <taxon>Pseudomonadati</taxon>
        <taxon>Pseudomonadota</taxon>
        <taxon>Gammaproteobacteria</taxon>
        <taxon>Alteromonadales</taxon>
        <taxon>Idiomarinaceae</taxon>
        <taxon>Pseudidiomarina</taxon>
    </lineage>
</organism>
<keyword evidence="2" id="KW-1185">Reference proteome</keyword>
<dbReference type="Proteomes" id="UP000194450">
    <property type="component" value="Unassembled WGS sequence"/>
</dbReference>